<dbReference type="PROSITE" id="PS51257">
    <property type="entry name" value="PROKAR_LIPOPROTEIN"/>
    <property type="match status" value="1"/>
</dbReference>
<dbReference type="AlphaFoldDB" id="A0A9D1MS93"/>
<dbReference type="GO" id="GO:0006801">
    <property type="term" value="P:superoxide metabolic process"/>
    <property type="evidence" value="ECO:0007669"/>
    <property type="project" value="InterPro"/>
</dbReference>
<accession>A0A9D1MS93</accession>
<comment type="caution">
    <text evidence="2">The sequence shown here is derived from an EMBL/GenBank/DDBJ whole genome shotgun (WGS) entry which is preliminary data.</text>
</comment>
<proteinExistence type="inferred from homology"/>
<comment type="similarity">
    <text evidence="1">Belongs to the Cu-Zn superoxide dismutase family.</text>
</comment>
<reference evidence="2" key="2">
    <citation type="journal article" date="2021" name="PeerJ">
        <title>Extensive microbial diversity within the chicken gut microbiome revealed by metagenomics and culture.</title>
        <authorList>
            <person name="Gilroy R."/>
            <person name="Ravi A."/>
            <person name="Getino M."/>
            <person name="Pursley I."/>
            <person name="Horton D.L."/>
            <person name="Alikhan N.F."/>
            <person name="Baker D."/>
            <person name="Gharbi K."/>
            <person name="Hall N."/>
            <person name="Watson M."/>
            <person name="Adriaenssens E.M."/>
            <person name="Foster-Nyarko E."/>
            <person name="Jarju S."/>
            <person name="Secka A."/>
            <person name="Antonio M."/>
            <person name="Oren A."/>
            <person name="Chaudhuri R.R."/>
            <person name="La Ragione R."/>
            <person name="Hildebrand F."/>
            <person name="Pallen M.J."/>
        </authorList>
    </citation>
    <scope>NUCLEOTIDE SEQUENCE</scope>
    <source>
        <strain evidence="2">CHK136-897</strain>
    </source>
</reference>
<dbReference type="SUPFAM" id="SSF49329">
    <property type="entry name" value="Cu,Zn superoxide dismutase-like"/>
    <property type="match status" value="1"/>
</dbReference>
<dbReference type="GO" id="GO:0046872">
    <property type="term" value="F:metal ion binding"/>
    <property type="evidence" value="ECO:0007669"/>
    <property type="project" value="InterPro"/>
</dbReference>
<evidence type="ECO:0000313" key="3">
    <source>
        <dbReference type="Proteomes" id="UP000824142"/>
    </source>
</evidence>
<sequence length="181" mass="20167">MKKLIKKMLILSSALGVIILLSGCTGCGQKKMRHQPKPAMQQQTTETVVFYQTYEDADINHVVAKMYTHSSHGGESRMGDIKFVETDAGLKMEVDLKDLRPGKVYTAKIYQCNSCDSGMCCNKQPMQLELPTLSVKKAGHLKESFILRGLTAEQLNNAKIYLERDGGYKAAWGTLKKGMML</sequence>
<dbReference type="InterPro" id="IPR036423">
    <property type="entry name" value="SOD-like_Cu/Zn_dom_sf"/>
</dbReference>
<name>A0A9D1MS93_9PROT</name>
<protein>
    <recommendedName>
        <fullName evidence="4">Lipoprotein</fullName>
    </recommendedName>
</protein>
<organism evidence="2 3">
    <name type="scientific">Candidatus Enterousia avicola</name>
    <dbReference type="NCBI Taxonomy" id="2840787"/>
    <lineage>
        <taxon>Bacteria</taxon>
        <taxon>Pseudomonadati</taxon>
        <taxon>Pseudomonadota</taxon>
        <taxon>Alphaproteobacteria</taxon>
        <taxon>Candidatus Enterousia</taxon>
    </lineage>
</organism>
<evidence type="ECO:0000313" key="2">
    <source>
        <dbReference type="EMBL" id="HIU65370.1"/>
    </source>
</evidence>
<dbReference type="EMBL" id="DVNO01000014">
    <property type="protein sequence ID" value="HIU65370.1"/>
    <property type="molecule type" value="Genomic_DNA"/>
</dbReference>
<gene>
    <name evidence="2" type="ORF">IAC63_01890</name>
</gene>
<evidence type="ECO:0008006" key="4">
    <source>
        <dbReference type="Google" id="ProtNLM"/>
    </source>
</evidence>
<reference evidence="2" key="1">
    <citation type="submission" date="2020-10" db="EMBL/GenBank/DDBJ databases">
        <authorList>
            <person name="Gilroy R."/>
        </authorList>
    </citation>
    <scope>NUCLEOTIDE SEQUENCE</scope>
    <source>
        <strain evidence="2">CHK136-897</strain>
    </source>
</reference>
<dbReference type="Proteomes" id="UP000824142">
    <property type="component" value="Unassembled WGS sequence"/>
</dbReference>
<evidence type="ECO:0000256" key="1">
    <source>
        <dbReference type="ARBA" id="ARBA00010457"/>
    </source>
</evidence>